<feature type="domain" description="C2H2-type" evidence="12">
    <location>
        <begin position="63"/>
        <end position="90"/>
    </location>
</feature>
<dbReference type="InterPro" id="IPR013087">
    <property type="entry name" value="Znf_C2H2_type"/>
</dbReference>
<evidence type="ECO:0000256" key="9">
    <source>
        <dbReference type="ARBA" id="ARBA00023242"/>
    </source>
</evidence>
<dbReference type="PROSITE" id="PS00028">
    <property type="entry name" value="ZINC_FINGER_C2H2_1"/>
    <property type="match status" value="5"/>
</dbReference>
<evidence type="ECO:0000256" key="1">
    <source>
        <dbReference type="ARBA" id="ARBA00004123"/>
    </source>
</evidence>
<dbReference type="InterPro" id="IPR036236">
    <property type="entry name" value="Znf_C2H2_sf"/>
</dbReference>
<evidence type="ECO:0000256" key="3">
    <source>
        <dbReference type="ARBA" id="ARBA00022737"/>
    </source>
</evidence>
<dbReference type="STRING" id="299467.A0A443SHF9"/>
<dbReference type="PROSITE" id="PS50157">
    <property type="entry name" value="ZINC_FINGER_C2H2_2"/>
    <property type="match status" value="5"/>
</dbReference>
<dbReference type="Pfam" id="PF22110">
    <property type="entry name" value="TFIIIA_zf-C2H2"/>
    <property type="match status" value="1"/>
</dbReference>
<dbReference type="OrthoDB" id="6504251at2759"/>
<evidence type="ECO:0000256" key="11">
    <source>
        <dbReference type="SAM" id="MobiDB-lite"/>
    </source>
</evidence>
<dbReference type="PANTHER" id="PTHR46179">
    <property type="entry name" value="ZINC FINGER PROTEIN"/>
    <property type="match status" value="1"/>
</dbReference>
<dbReference type="GO" id="GO:0005634">
    <property type="term" value="C:nucleus"/>
    <property type="evidence" value="ECO:0007669"/>
    <property type="project" value="UniProtKB-SubCell"/>
</dbReference>
<evidence type="ECO:0000256" key="8">
    <source>
        <dbReference type="ARBA" id="ARBA00023163"/>
    </source>
</evidence>
<evidence type="ECO:0000259" key="12">
    <source>
        <dbReference type="PROSITE" id="PS50157"/>
    </source>
</evidence>
<protein>
    <submittedName>
        <fullName evidence="13">Transcription factor IIIA-like protein</fullName>
    </submittedName>
</protein>
<dbReference type="GO" id="GO:0008270">
    <property type="term" value="F:zinc ion binding"/>
    <property type="evidence" value="ECO:0007669"/>
    <property type="project" value="UniProtKB-KW"/>
</dbReference>
<keyword evidence="2" id="KW-0479">Metal-binding</keyword>
<gene>
    <name evidence="13" type="ORF">B4U80_02759</name>
</gene>
<feature type="domain" description="C2H2-type" evidence="12">
    <location>
        <begin position="202"/>
        <end position="227"/>
    </location>
</feature>
<organism evidence="13 14">
    <name type="scientific">Leptotrombidium deliense</name>
    <dbReference type="NCBI Taxonomy" id="299467"/>
    <lineage>
        <taxon>Eukaryota</taxon>
        <taxon>Metazoa</taxon>
        <taxon>Ecdysozoa</taxon>
        <taxon>Arthropoda</taxon>
        <taxon>Chelicerata</taxon>
        <taxon>Arachnida</taxon>
        <taxon>Acari</taxon>
        <taxon>Acariformes</taxon>
        <taxon>Trombidiformes</taxon>
        <taxon>Prostigmata</taxon>
        <taxon>Anystina</taxon>
        <taxon>Parasitengona</taxon>
        <taxon>Trombiculoidea</taxon>
        <taxon>Trombiculidae</taxon>
        <taxon>Leptotrombidium</taxon>
    </lineage>
</organism>
<feature type="region of interest" description="Disordered" evidence="11">
    <location>
        <begin position="1"/>
        <end position="22"/>
    </location>
</feature>
<sequence>MKVKKSVKKRLKRSGKDRSSKKRKFTCTIDGCHKKLTSKANLKVHLEKPHGFSAEVSRLPKIHACRKCGKMFRQKFDLKIHFAVHGGEKPFKCKRCQASFALKGRLEKHMESHREHVCKEANCNFVADSWNELLNHSTAEHQKVFKCEVCKASFETSTRLQAHIVMHFSNKFGCNYELCTKNYQTSSNLQTHVDALHLKIIHRCDYEDCGSEYKYRGSLLRHQKMHSVPSMKAKAIANYGRSRCMASVLSEFDVSKAQNYKLLRDETLD</sequence>
<dbReference type="SUPFAM" id="SSF57667">
    <property type="entry name" value="beta-beta-alpha zinc fingers"/>
    <property type="match status" value="4"/>
</dbReference>
<evidence type="ECO:0000256" key="6">
    <source>
        <dbReference type="ARBA" id="ARBA00022884"/>
    </source>
</evidence>
<dbReference type="InterPro" id="IPR051061">
    <property type="entry name" value="Zinc_finger_trans_reg"/>
</dbReference>
<evidence type="ECO:0000256" key="2">
    <source>
        <dbReference type="ARBA" id="ARBA00022723"/>
    </source>
</evidence>
<comment type="caution">
    <text evidence="13">The sequence shown here is derived from an EMBL/GenBank/DDBJ whole genome shotgun (WGS) entry which is preliminary data.</text>
</comment>
<keyword evidence="5" id="KW-0862">Zinc</keyword>
<dbReference type="Gene3D" id="3.30.160.60">
    <property type="entry name" value="Classic Zinc Finger"/>
    <property type="match status" value="5"/>
</dbReference>
<accession>A0A443SHF9</accession>
<evidence type="ECO:0000256" key="10">
    <source>
        <dbReference type="PROSITE-ProRule" id="PRU00042"/>
    </source>
</evidence>
<dbReference type="GO" id="GO:0003723">
    <property type="term" value="F:RNA binding"/>
    <property type="evidence" value="ECO:0007669"/>
    <property type="project" value="UniProtKB-KW"/>
</dbReference>
<dbReference type="VEuPathDB" id="VectorBase:LDEU005077"/>
<dbReference type="Proteomes" id="UP000288716">
    <property type="component" value="Unassembled WGS sequence"/>
</dbReference>
<dbReference type="InterPro" id="IPR054599">
    <property type="entry name" value="TFIIIA_Zfn-C2H2"/>
</dbReference>
<evidence type="ECO:0000256" key="4">
    <source>
        <dbReference type="ARBA" id="ARBA00022771"/>
    </source>
</evidence>
<keyword evidence="8" id="KW-0804">Transcription</keyword>
<evidence type="ECO:0000256" key="7">
    <source>
        <dbReference type="ARBA" id="ARBA00023015"/>
    </source>
</evidence>
<keyword evidence="7" id="KW-0805">Transcription regulation</keyword>
<keyword evidence="6" id="KW-0694">RNA-binding</keyword>
<evidence type="ECO:0000313" key="14">
    <source>
        <dbReference type="Proteomes" id="UP000288716"/>
    </source>
</evidence>
<dbReference type="EMBL" id="NCKV01002352">
    <property type="protein sequence ID" value="RWS26964.1"/>
    <property type="molecule type" value="Genomic_DNA"/>
</dbReference>
<feature type="domain" description="C2H2-type" evidence="12">
    <location>
        <begin position="172"/>
        <end position="197"/>
    </location>
</feature>
<feature type="domain" description="C2H2-type" evidence="12">
    <location>
        <begin position="91"/>
        <end position="113"/>
    </location>
</feature>
<evidence type="ECO:0000256" key="5">
    <source>
        <dbReference type="ARBA" id="ARBA00022833"/>
    </source>
</evidence>
<dbReference type="SMART" id="SM00355">
    <property type="entry name" value="ZnF_C2H2"/>
    <property type="match status" value="7"/>
</dbReference>
<dbReference type="Pfam" id="PF13894">
    <property type="entry name" value="zf-C2H2_4"/>
    <property type="match status" value="1"/>
</dbReference>
<feature type="domain" description="C2H2-type" evidence="12">
    <location>
        <begin position="145"/>
        <end position="172"/>
    </location>
</feature>
<dbReference type="GO" id="GO:0006357">
    <property type="term" value="P:regulation of transcription by RNA polymerase II"/>
    <property type="evidence" value="ECO:0007669"/>
    <property type="project" value="TreeGrafter"/>
</dbReference>
<keyword evidence="14" id="KW-1185">Reference proteome</keyword>
<keyword evidence="3" id="KW-0677">Repeat</keyword>
<dbReference type="PANTHER" id="PTHR46179:SF13">
    <property type="entry name" value="C2H2-TYPE DOMAIN-CONTAINING PROTEIN"/>
    <property type="match status" value="1"/>
</dbReference>
<dbReference type="AlphaFoldDB" id="A0A443SHF9"/>
<proteinExistence type="predicted"/>
<dbReference type="Pfam" id="PF00096">
    <property type="entry name" value="zf-C2H2"/>
    <property type="match status" value="2"/>
</dbReference>
<comment type="subcellular location">
    <subcellularLocation>
        <location evidence="1">Nucleus</location>
    </subcellularLocation>
</comment>
<keyword evidence="4 10" id="KW-0863">Zinc-finger</keyword>
<reference evidence="13 14" key="1">
    <citation type="journal article" date="2018" name="Gigascience">
        <title>Genomes of trombidid mites reveal novel predicted allergens and laterally-transferred genes associated with secondary metabolism.</title>
        <authorList>
            <person name="Dong X."/>
            <person name="Chaisiri K."/>
            <person name="Xia D."/>
            <person name="Armstrong S.D."/>
            <person name="Fang Y."/>
            <person name="Donnelly M.J."/>
            <person name="Kadowaki T."/>
            <person name="McGarry J.W."/>
            <person name="Darby A.C."/>
            <person name="Makepeace B.L."/>
        </authorList>
    </citation>
    <scope>NUCLEOTIDE SEQUENCE [LARGE SCALE GENOMIC DNA]</scope>
    <source>
        <strain evidence="13">UoL-UT</strain>
    </source>
</reference>
<name>A0A443SHF9_9ACAR</name>
<evidence type="ECO:0000313" key="13">
    <source>
        <dbReference type="EMBL" id="RWS26964.1"/>
    </source>
</evidence>
<dbReference type="FunFam" id="3.30.160.60:FF:000264">
    <property type="entry name" value="Zinc finger protein 236"/>
    <property type="match status" value="1"/>
</dbReference>
<keyword evidence="9" id="KW-0539">Nucleus</keyword>